<dbReference type="GeneTree" id="ENSGT00390000012529"/>
<dbReference type="InterPro" id="IPR057990">
    <property type="entry name" value="TPR_SYO1"/>
</dbReference>
<dbReference type="Ensembl" id="ENSLLET00000029497.1">
    <property type="protein sequence ID" value="ENSLLEP00000028388.1"/>
    <property type="gene ID" value="ENSLLEG00000018052.1"/>
</dbReference>
<accession>A0A8C5PVS3</accession>
<name>A0A8C5PVS3_9ANUR</name>
<dbReference type="CDD" id="cd13394">
    <property type="entry name" value="Syo1_like"/>
    <property type="match status" value="1"/>
</dbReference>
<sequence>MGKSRARKFKAAAFSPTALVKQPEGTEENGDCKNVQAEDLVQNLQSPSAEVREFACASISTLVQQKQIIPAFLQRDVVRCLGPLLLDKCMSVRETAAGALRNLSTCGGFDVCDDMVTRDIMTPLVALLRECTTGLDVNMEPTMKTKSLSKDCVEDIATQAINVLWNVCESSSTALSIFNKESCVDVVLQCLSKFPSNMELAISAAYCLHTVTEDNTDLLNSFDASSLQTLESVMLVPASTMEMRQLQTMVAGSVWNLKAMIPSSSQADTMNAILRILSEALSVDAGLYILEMKGVEKQRVSAAEAEAETEEAAAILEEATLSEENGMVDGCVKGTNRKDCVDFIPPANEELRQVAALLVAQRIALEMIVNMCCSEDPSDDEWEALSSSDESEMCMENSMTDAGGQLLTPLCLSDEVHSALLTHLIPKKVFEKTAFPNSSAIETCRQASTWKPLIAKLYTVQHRALTCLHNILSVLDVEALGGAPALHELAQHLSGVVFTQSEQGWRAWPTHFCAVDIPKKDDFLEAASSAVRALLQTMAAKGLSQCITPDQIMSLSEACVQSSNSSARVNAVSIIGITGSVLAKSGNAEDTLKSIGNFLLGVSSNDPSLVVSGAALDAIFDVFADGDEAEKAAVEIKLLQNLKKIQSAFKTKIRKEGKEKYSTDQLCVLDNVRTNLRRFISYLESVQRKSKP</sequence>
<reference evidence="3" key="1">
    <citation type="submission" date="2025-08" db="UniProtKB">
        <authorList>
            <consortium name="Ensembl"/>
        </authorList>
    </citation>
    <scope>IDENTIFICATION</scope>
</reference>
<dbReference type="PANTHER" id="PTHR13347">
    <property type="entry name" value="HEAT REPEAT-CONTAINING PROTEIN 3"/>
    <property type="match status" value="1"/>
</dbReference>
<dbReference type="GO" id="GO:0042273">
    <property type="term" value="P:ribosomal large subunit biogenesis"/>
    <property type="evidence" value="ECO:0007669"/>
    <property type="project" value="TreeGrafter"/>
</dbReference>
<dbReference type="InterPro" id="IPR016024">
    <property type="entry name" value="ARM-type_fold"/>
</dbReference>
<dbReference type="InterPro" id="IPR052616">
    <property type="entry name" value="SYO1-like"/>
</dbReference>
<feature type="domain" description="SYO1-like TPR repeats" evidence="2">
    <location>
        <begin position="415"/>
        <end position="686"/>
    </location>
</feature>
<dbReference type="Proteomes" id="UP000694569">
    <property type="component" value="Unplaced"/>
</dbReference>
<gene>
    <name evidence="3" type="primary">HEATR3</name>
</gene>
<protein>
    <submittedName>
        <fullName evidence="3">HEAT repeat containing 3</fullName>
    </submittedName>
</protein>
<dbReference type="GO" id="GO:0006606">
    <property type="term" value="P:protein import into nucleus"/>
    <property type="evidence" value="ECO:0007669"/>
    <property type="project" value="TreeGrafter"/>
</dbReference>
<dbReference type="SUPFAM" id="SSF48371">
    <property type="entry name" value="ARM repeat"/>
    <property type="match status" value="1"/>
</dbReference>
<proteinExistence type="inferred from homology"/>
<evidence type="ECO:0000256" key="1">
    <source>
        <dbReference type="ARBA" id="ARBA00049983"/>
    </source>
</evidence>
<dbReference type="PANTHER" id="PTHR13347:SF1">
    <property type="entry name" value="HEAT REPEAT-CONTAINING PROTEIN 3"/>
    <property type="match status" value="1"/>
</dbReference>
<dbReference type="InterPro" id="IPR000225">
    <property type="entry name" value="Armadillo"/>
</dbReference>
<dbReference type="Pfam" id="PF25567">
    <property type="entry name" value="TPR_SYO1"/>
    <property type="match status" value="1"/>
</dbReference>
<evidence type="ECO:0000259" key="2">
    <source>
        <dbReference type="Pfam" id="PF25567"/>
    </source>
</evidence>
<dbReference type="OrthoDB" id="288703at2759"/>
<dbReference type="GO" id="GO:0051082">
    <property type="term" value="F:unfolded protein binding"/>
    <property type="evidence" value="ECO:0007669"/>
    <property type="project" value="TreeGrafter"/>
</dbReference>
<evidence type="ECO:0000313" key="3">
    <source>
        <dbReference type="Ensembl" id="ENSLLEP00000028388.1"/>
    </source>
</evidence>
<reference evidence="3" key="2">
    <citation type="submission" date="2025-09" db="UniProtKB">
        <authorList>
            <consortium name="Ensembl"/>
        </authorList>
    </citation>
    <scope>IDENTIFICATION</scope>
</reference>
<keyword evidence="4" id="KW-1185">Reference proteome</keyword>
<evidence type="ECO:0000313" key="4">
    <source>
        <dbReference type="Proteomes" id="UP000694569"/>
    </source>
</evidence>
<dbReference type="InterPro" id="IPR011989">
    <property type="entry name" value="ARM-like"/>
</dbReference>
<dbReference type="Gene3D" id="1.25.10.10">
    <property type="entry name" value="Leucine-rich Repeat Variant"/>
    <property type="match status" value="1"/>
</dbReference>
<dbReference type="AlphaFoldDB" id="A0A8C5PVS3"/>
<organism evidence="3 4">
    <name type="scientific">Leptobrachium leishanense</name>
    <name type="common">Leishan spiny toad</name>
    <dbReference type="NCBI Taxonomy" id="445787"/>
    <lineage>
        <taxon>Eukaryota</taxon>
        <taxon>Metazoa</taxon>
        <taxon>Chordata</taxon>
        <taxon>Craniata</taxon>
        <taxon>Vertebrata</taxon>
        <taxon>Euteleostomi</taxon>
        <taxon>Amphibia</taxon>
        <taxon>Batrachia</taxon>
        <taxon>Anura</taxon>
        <taxon>Pelobatoidea</taxon>
        <taxon>Megophryidae</taxon>
        <taxon>Leptobrachium</taxon>
    </lineage>
</organism>
<comment type="similarity">
    <text evidence="1">Belongs to the nuclear import and ribosome assembly adapter family.</text>
</comment>
<dbReference type="SMART" id="SM00185">
    <property type="entry name" value="ARM"/>
    <property type="match status" value="3"/>
</dbReference>